<proteinExistence type="predicted"/>
<accession>A0A1Q5U4W0</accession>
<dbReference type="Proteomes" id="UP000186955">
    <property type="component" value="Unassembled WGS sequence"/>
</dbReference>
<sequence length="91" mass="10027">MESLLHYIQATPDQLFEDLGAILDALFQAILKDLGVVHEFCDGFGPLGIEGFLAKYGWKAARSKYCYCCGSGESDLDAENGSGEYGYWDCE</sequence>
<organism evidence="1 2">
    <name type="scientific">Penicillium subrubescens</name>
    <dbReference type="NCBI Taxonomy" id="1316194"/>
    <lineage>
        <taxon>Eukaryota</taxon>
        <taxon>Fungi</taxon>
        <taxon>Dikarya</taxon>
        <taxon>Ascomycota</taxon>
        <taxon>Pezizomycotina</taxon>
        <taxon>Eurotiomycetes</taxon>
        <taxon>Eurotiomycetidae</taxon>
        <taxon>Eurotiales</taxon>
        <taxon>Aspergillaceae</taxon>
        <taxon>Penicillium</taxon>
    </lineage>
</organism>
<evidence type="ECO:0000313" key="2">
    <source>
        <dbReference type="Proteomes" id="UP000186955"/>
    </source>
</evidence>
<gene>
    <name evidence="1" type="ORF">PENSUB_6089</name>
</gene>
<keyword evidence="2" id="KW-1185">Reference proteome</keyword>
<dbReference type="EMBL" id="MNBE01000582">
    <property type="protein sequence ID" value="OKP07500.1"/>
    <property type="molecule type" value="Genomic_DNA"/>
</dbReference>
<comment type="caution">
    <text evidence="1">The sequence shown here is derived from an EMBL/GenBank/DDBJ whole genome shotgun (WGS) entry which is preliminary data.</text>
</comment>
<dbReference type="AlphaFoldDB" id="A0A1Q5U4W0"/>
<name>A0A1Q5U4W0_9EURO</name>
<reference evidence="1 2" key="1">
    <citation type="submission" date="2016-10" db="EMBL/GenBank/DDBJ databases">
        <title>Genome sequence of the ascomycete fungus Penicillium subrubescens.</title>
        <authorList>
            <person name="De Vries R.P."/>
            <person name="Peng M."/>
            <person name="Dilokpimol A."/>
            <person name="Hilden K."/>
            <person name="Makela M.R."/>
            <person name="Grigoriev I."/>
            <person name="Riley R."/>
            <person name="Granchi Z."/>
        </authorList>
    </citation>
    <scope>NUCLEOTIDE SEQUENCE [LARGE SCALE GENOMIC DNA]</scope>
    <source>
        <strain evidence="1 2">CBS 132785</strain>
    </source>
</reference>
<evidence type="ECO:0000313" key="1">
    <source>
        <dbReference type="EMBL" id="OKP07500.1"/>
    </source>
</evidence>
<protein>
    <submittedName>
        <fullName evidence="1">Uncharacterized protein</fullName>
    </submittedName>
</protein>